<dbReference type="Proteomes" id="UP000584642">
    <property type="component" value="Unassembled WGS sequence"/>
</dbReference>
<dbReference type="RefSeq" id="WP_180283839.1">
    <property type="nucleotide sequence ID" value="NZ_JABFDB010000014.1"/>
</dbReference>
<dbReference type="InterPro" id="IPR013785">
    <property type="entry name" value="Aldolase_TIM"/>
</dbReference>
<dbReference type="GO" id="GO:0004497">
    <property type="term" value="F:monooxygenase activity"/>
    <property type="evidence" value="ECO:0007669"/>
    <property type="project" value="UniProtKB-KW"/>
</dbReference>
<evidence type="ECO:0000256" key="3">
    <source>
        <dbReference type="ARBA" id="ARBA00022643"/>
    </source>
</evidence>
<keyword evidence="3" id="KW-0288">FMN</keyword>
<sequence>MSGGLFDRCRLPVIGAPMFMVSRPALVIAQCRAGIIGAFPALNARSTGQLDGWLHEIRAALGQGDAPFAVNQILHRSNDRAAADLEVIVRHEVPVVITSLSNPAPVVEAVHRYGGTVLHDVIDTRHARKALDDGVDGLVALCAGAGGNTGRHNPFALVAGIREFHSGLLGLAGGISTGQGIAAACALGADFAYMGTRFIASSEADAPKAYKDAVVAAGIDDVVCTRAVTGVPASFLKASLAAAGLDADRLPGADGNMDFGAGGAGKAWRDIWSAGQSVAGVRGVATAAAIVDELETGFHEGRRRLSGAIKRPRCTFTAEG</sequence>
<dbReference type="CDD" id="cd04730">
    <property type="entry name" value="NPD_like"/>
    <property type="match status" value="1"/>
</dbReference>
<protein>
    <submittedName>
        <fullName evidence="6">Nitronate monooxygenase</fullName>
    </submittedName>
</protein>
<comment type="caution">
    <text evidence="6">The sequence shown here is derived from an EMBL/GenBank/DDBJ whole genome shotgun (WGS) entry which is preliminary data.</text>
</comment>
<dbReference type="PANTHER" id="PTHR42747">
    <property type="entry name" value="NITRONATE MONOOXYGENASE-RELATED"/>
    <property type="match status" value="1"/>
</dbReference>
<keyword evidence="7" id="KW-1185">Reference proteome</keyword>
<dbReference type="PANTHER" id="PTHR42747:SF4">
    <property type="entry name" value="BLR1330 PROTEIN"/>
    <property type="match status" value="1"/>
</dbReference>
<evidence type="ECO:0000256" key="5">
    <source>
        <dbReference type="ARBA" id="ARBA00023033"/>
    </source>
</evidence>
<proteinExistence type="inferred from homology"/>
<dbReference type="SUPFAM" id="SSF51412">
    <property type="entry name" value="Inosine monophosphate dehydrogenase (IMPDH)"/>
    <property type="match status" value="1"/>
</dbReference>
<evidence type="ECO:0000313" key="7">
    <source>
        <dbReference type="Proteomes" id="UP000584642"/>
    </source>
</evidence>
<dbReference type="Gene3D" id="3.20.20.70">
    <property type="entry name" value="Aldolase class I"/>
    <property type="match status" value="1"/>
</dbReference>
<dbReference type="InterPro" id="IPR004136">
    <property type="entry name" value="NMO"/>
</dbReference>
<accession>A0ABX2TD27</accession>
<keyword evidence="5 6" id="KW-0503">Monooxygenase</keyword>
<keyword evidence="4" id="KW-0560">Oxidoreductase</keyword>
<reference evidence="6 7" key="1">
    <citation type="submission" date="2020-05" db="EMBL/GenBank/DDBJ databases">
        <title>Azospirillum oleiclasticum sp. nov, a nitrogen-fixing and heavy crude oil-emulsifying bacterium isolated from the crude oil of Yumen Oilfield.</title>
        <authorList>
            <person name="Wu D."/>
            <person name="Cai M."/>
            <person name="Zhang X."/>
        </authorList>
    </citation>
    <scope>NUCLEOTIDE SEQUENCE [LARGE SCALE GENOMIC DNA]</scope>
    <source>
        <strain evidence="6 7">ROY-1-1-2</strain>
    </source>
</reference>
<evidence type="ECO:0000256" key="4">
    <source>
        <dbReference type="ARBA" id="ARBA00023002"/>
    </source>
</evidence>
<evidence type="ECO:0000256" key="1">
    <source>
        <dbReference type="ARBA" id="ARBA00009881"/>
    </source>
</evidence>
<gene>
    <name evidence="6" type="ORF">HND93_20360</name>
</gene>
<keyword evidence="2" id="KW-0285">Flavoprotein</keyword>
<name>A0ABX2TD27_9PROT</name>
<evidence type="ECO:0000256" key="2">
    <source>
        <dbReference type="ARBA" id="ARBA00022630"/>
    </source>
</evidence>
<dbReference type="Pfam" id="PF03060">
    <property type="entry name" value="NMO"/>
    <property type="match status" value="1"/>
</dbReference>
<comment type="similarity">
    <text evidence="1">Belongs to the nitronate monooxygenase family. NMO class I subfamily.</text>
</comment>
<dbReference type="EMBL" id="JABFDB010000014">
    <property type="protein sequence ID" value="NYZ22074.1"/>
    <property type="molecule type" value="Genomic_DNA"/>
</dbReference>
<evidence type="ECO:0000313" key="6">
    <source>
        <dbReference type="EMBL" id="NYZ22074.1"/>
    </source>
</evidence>
<organism evidence="6 7">
    <name type="scientific">Azospirillum oleiclasticum</name>
    <dbReference type="NCBI Taxonomy" id="2735135"/>
    <lineage>
        <taxon>Bacteria</taxon>
        <taxon>Pseudomonadati</taxon>
        <taxon>Pseudomonadota</taxon>
        <taxon>Alphaproteobacteria</taxon>
        <taxon>Rhodospirillales</taxon>
        <taxon>Azospirillaceae</taxon>
        <taxon>Azospirillum</taxon>
    </lineage>
</organism>